<protein>
    <submittedName>
        <fullName evidence="2">Uncharacterized protein</fullName>
    </submittedName>
</protein>
<feature type="compositionally biased region" description="Low complexity" evidence="1">
    <location>
        <begin position="18"/>
        <end position="33"/>
    </location>
</feature>
<sequence length="91" mass="9945">MTKNSTTKPRNTSGHIYPSYQHPPQHSIHSPSSTRQTRTNPRPAGSPTTQHDQTLLTHTPQRLCLGGAHAHPNGCPPRGTAQRRPTPSTPE</sequence>
<feature type="compositionally biased region" description="Low complexity" evidence="1">
    <location>
        <begin position="47"/>
        <end position="60"/>
    </location>
</feature>
<reference evidence="3" key="1">
    <citation type="submission" date="2015-08" db="EMBL/GenBank/DDBJ databases">
        <title>Complete genome sequence of Rothia mucilaginosa strain NUM-Rm6536.</title>
        <authorList>
            <person name="Nambu T."/>
        </authorList>
    </citation>
    <scope>NUCLEOTIDE SEQUENCE [LARGE SCALE GENOMIC DNA]</scope>
    <source>
        <strain evidence="3">NUM-Rm6536</strain>
    </source>
</reference>
<name>A0A0K2S143_9MICC</name>
<dbReference type="PATRIC" id="fig|43675.28.peg.1627"/>
<evidence type="ECO:0000313" key="3">
    <source>
        <dbReference type="Proteomes" id="UP000066203"/>
    </source>
</evidence>
<dbReference type="AlphaFoldDB" id="A0A0K2S143"/>
<gene>
    <name evidence="2" type="ORF">RM6536_1589</name>
</gene>
<evidence type="ECO:0000313" key="2">
    <source>
        <dbReference type="EMBL" id="BAS20836.1"/>
    </source>
</evidence>
<dbReference type="Proteomes" id="UP000066203">
    <property type="component" value="Chromosome"/>
</dbReference>
<organism evidence="2">
    <name type="scientific">Rothia mucilaginosa</name>
    <dbReference type="NCBI Taxonomy" id="43675"/>
    <lineage>
        <taxon>Bacteria</taxon>
        <taxon>Bacillati</taxon>
        <taxon>Actinomycetota</taxon>
        <taxon>Actinomycetes</taxon>
        <taxon>Micrococcales</taxon>
        <taxon>Micrococcaceae</taxon>
        <taxon>Rothia</taxon>
    </lineage>
</organism>
<accession>A0A0K2S143</accession>
<feature type="compositionally biased region" description="Polar residues" evidence="1">
    <location>
        <begin position="1"/>
        <end position="14"/>
    </location>
</feature>
<evidence type="ECO:0000256" key="1">
    <source>
        <dbReference type="SAM" id="MobiDB-lite"/>
    </source>
</evidence>
<proteinExistence type="predicted"/>
<dbReference type="EMBL" id="AP014938">
    <property type="protein sequence ID" value="BAS20836.1"/>
    <property type="molecule type" value="Genomic_DNA"/>
</dbReference>
<feature type="region of interest" description="Disordered" evidence="1">
    <location>
        <begin position="1"/>
        <end position="91"/>
    </location>
</feature>